<dbReference type="Proteomes" id="UP001229421">
    <property type="component" value="Unassembled WGS sequence"/>
</dbReference>
<feature type="compositionally biased region" description="Polar residues" evidence="1">
    <location>
        <begin position="37"/>
        <end position="52"/>
    </location>
</feature>
<organism evidence="2 3">
    <name type="scientific">Tagetes erecta</name>
    <name type="common">African marigold</name>
    <dbReference type="NCBI Taxonomy" id="13708"/>
    <lineage>
        <taxon>Eukaryota</taxon>
        <taxon>Viridiplantae</taxon>
        <taxon>Streptophyta</taxon>
        <taxon>Embryophyta</taxon>
        <taxon>Tracheophyta</taxon>
        <taxon>Spermatophyta</taxon>
        <taxon>Magnoliopsida</taxon>
        <taxon>eudicotyledons</taxon>
        <taxon>Gunneridae</taxon>
        <taxon>Pentapetalae</taxon>
        <taxon>asterids</taxon>
        <taxon>campanulids</taxon>
        <taxon>Asterales</taxon>
        <taxon>Asteraceae</taxon>
        <taxon>Asteroideae</taxon>
        <taxon>Heliantheae alliance</taxon>
        <taxon>Tageteae</taxon>
        <taxon>Tagetes</taxon>
    </lineage>
</organism>
<feature type="region of interest" description="Disordered" evidence="1">
    <location>
        <begin position="37"/>
        <end position="117"/>
    </location>
</feature>
<comment type="caution">
    <text evidence="2">The sequence shown here is derived from an EMBL/GenBank/DDBJ whole genome shotgun (WGS) entry which is preliminary data.</text>
</comment>
<accession>A0AAD8P1N3</accession>
<sequence>MIPDPNPNASSSDNAENNLLQRLLSFLEVQNSFLTPWSFDPSTTSDQTSNAGNFMMFQPGSFFTHEPTTMEPTEDRCLMAPEEESTLAQPGAVLEPDQDQSPNNKEVTMWTKPCVIT</sequence>
<protein>
    <submittedName>
        <fullName evidence="2">Uncharacterized protein</fullName>
    </submittedName>
</protein>
<dbReference type="AlphaFoldDB" id="A0AAD8P1N3"/>
<proteinExistence type="predicted"/>
<gene>
    <name evidence="2" type="ORF">QVD17_17586</name>
</gene>
<reference evidence="2" key="1">
    <citation type="journal article" date="2023" name="bioRxiv">
        <title>Improved chromosome-level genome assembly for marigold (Tagetes erecta).</title>
        <authorList>
            <person name="Jiang F."/>
            <person name="Yuan L."/>
            <person name="Wang S."/>
            <person name="Wang H."/>
            <person name="Xu D."/>
            <person name="Wang A."/>
            <person name="Fan W."/>
        </authorList>
    </citation>
    <scope>NUCLEOTIDE SEQUENCE</scope>
    <source>
        <strain evidence="2">WSJ</strain>
        <tissue evidence="2">Leaf</tissue>
    </source>
</reference>
<name>A0AAD8P1N3_TARER</name>
<keyword evidence="3" id="KW-1185">Reference proteome</keyword>
<dbReference type="EMBL" id="JAUHHV010000004">
    <property type="protein sequence ID" value="KAK1428746.1"/>
    <property type="molecule type" value="Genomic_DNA"/>
</dbReference>
<evidence type="ECO:0000313" key="2">
    <source>
        <dbReference type="EMBL" id="KAK1428746.1"/>
    </source>
</evidence>
<evidence type="ECO:0000256" key="1">
    <source>
        <dbReference type="SAM" id="MobiDB-lite"/>
    </source>
</evidence>
<evidence type="ECO:0000313" key="3">
    <source>
        <dbReference type="Proteomes" id="UP001229421"/>
    </source>
</evidence>